<protein>
    <recommendedName>
        <fullName evidence="2">FPG-type domain-containing protein</fullName>
    </recommendedName>
</protein>
<gene>
    <name evidence="3" type="ORF">H8730_04080</name>
</gene>
<dbReference type="GO" id="GO:0008270">
    <property type="term" value="F:zinc ion binding"/>
    <property type="evidence" value="ECO:0007669"/>
    <property type="project" value="UniProtKB-KW"/>
</dbReference>
<dbReference type="Proteomes" id="UP000657006">
    <property type="component" value="Unassembled WGS sequence"/>
</dbReference>
<feature type="domain" description="FPG-type" evidence="2">
    <location>
        <begin position="247"/>
        <end position="278"/>
    </location>
</feature>
<dbReference type="PROSITE" id="PS51066">
    <property type="entry name" value="ZF_FPG_2"/>
    <property type="match status" value="1"/>
</dbReference>
<dbReference type="Pfam" id="PF06827">
    <property type="entry name" value="zf-FPG_IleRS"/>
    <property type="match status" value="1"/>
</dbReference>
<keyword evidence="4" id="KW-1185">Reference proteome</keyword>
<evidence type="ECO:0000256" key="1">
    <source>
        <dbReference type="PROSITE-ProRule" id="PRU00391"/>
    </source>
</evidence>
<organism evidence="3 4">
    <name type="scientific">Bianquea renquensis</name>
    <dbReference type="NCBI Taxonomy" id="2763661"/>
    <lineage>
        <taxon>Bacteria</taxon>
        <taxon>Bacillati</taxon>
        <taxon>Bacillota</taxon>
        <taxon>Clostridia</taxon>
        <taxon>Eubacteriales</taxon>
        <taxon>Bianqueaceae</taxon>
        <taxon>Bianquea</taxon>
    </lineage>
</organism>
<keyword evidence="1" id="KW-0479">Metal-binding</keyword>
<accession>A0A926DS09</accession>
<proteinExistence type="predicted"/>
<dbReference type="GO" id="GO:0006284">
    <property type="term" value="P:base-excision repair"/>
    <property type="evidence" value="ECO:0007669"/>
    <property type="project" value="InterPro"/>
</dbReference>
<dbReference type="SUPFAM" id="SSF57716">
    <property type="entry name" value="Glucocorticoid receptor-like (DNA-binding domain)"/>
    <property type="match status" value="1"/>
</dbReference>
<dbReference type="InterPro" id="IPR010663">
    <property type="entry name" value="Znf_FPG/IleRS"/>
</dbReference>
<dbReference type="GO" id="GO:0003906">
    <property type="term" value="F:DNA-(apurinic or apyrimidinic site) endonuclease activity"/>
    <property type="evidence" value="ECO:0007669"/>
    <property type="project" value="InterPro"/>
</dbReference>
<dbReference type="Gene3D" id="1.10.8.50">
    <property type="match status" value="1"/>
</dbReference>
<dbReference type="AlphaFoldDB" id="A0A926DS09"/>
<reference evidence="3" key="1">
    <citation type="submission" date="2020-08" db="EMBL/GenBank/DDBJ databases">
        <title>Genome public.</title>
        <authorList>
            <person name="Liu C."/>
            <person name="Sun Q."/>
        </authorList>
    </citation>
    <scope>NUCLEOTIDE SEQUENCE</scope>
    <source>
        <strain evidence="3">NSJ-32</strain>
    </source>
</reference>
<keyword evidence="1" id="KW-0863">Zinc-finger</keyword>
<sequence length="281" mass="31793">MQPSIPISILLSKEIQNAVLGQVIQDMQLHCFNEGAYVLETLSFDRIKELVGKKVVQANANIIHVEGGLTAEFGYDNGGIRVYDRKKEPSTLKKTPKTGGYTVTFVFEDICLMVVLSSWTCRFKIYDDYQLVPRYPLDITDPTDFTFTRFKEWLDSRGNIAIIDACATYKGAFDVYISFMNYILWMCGIHPKSKLKKLSENDIQCLYENVVKMVRDFKDGTLISEYVDINGNKICGNNVSLSLMTGKNYQKPCPKCGSPIESVKGSGTKHYFCPCCQVLKK</sequence>
<dbReference type="InterPro" id="IPR000214">
    <property type="entry name" value="Znf_DNA_glyclase/AP_lyase"/>
</dbReference>
<name>A0A926DS09_9FIRM</name>
<evidence type="ECO:0000259" key="2">
    <source>
        <dbReference type="PROSITE" id="PS51066"/>
    </source>
</evidence>
<comment type="caution">
    <text evidence="3">The sequence shown here is derived from an EMBL/GenBank/DDBJ whole genome shotgun (WGS) entry which is preliminary data.</text>
</comment>
<dbReference type="RefSeq" id="WP_249289420.1">
    <property type="nucleotide sequence ID" value="NZ_JACRSQ010000004.1"/>
</dbReference>
<evidence type="ECO:0000313" key="3">
    <source>
        <dbReference type="EMBL" id="MBC8542724.1"/>
    </source>
</evidence>
<evidence type="ECO:0000313" key="4">
    <source>
        <dbReference type="Proteomes" id="UP000657006"/>
    </source>
</evidence>
<dbReference type="EMBL" id="JACRSQ010000004">
    <property type="protein sequence ID" value="MBC8542724.1"/>
    <property type="molecule type" value="Genomic_DNA"/>
</dbReference>
<keyword evidence="1" id="KW-0862">Zinc</keyword>
<dbReference type="GO" id="GO:0016799">
    <property type="term" value="F:hydrolase activity, hydrolyzing N-glycosyl compounds"/>
    <property type="evidence" value="ECO:0007669"/>
    <property type="project" value="InterPro"/>
</dbReference>